<keyword evidence="3" id="KW-1185">Reference proteome</keyword>
<gene>
    <name evidence="2" type="ORF">TrRE_jg5271</name>
</gene>
<dbReference type="Proteomes" id="UP001165082">
    <property type="component" value="Unassembled WGS sequence"/>
</dbReference>
<dbReference type="PROSITE" id="PS50096">
    <property type="entry name" value="IQ"/>
    <property type="match status" value="2"/>
</dbReference>
<name>A0A9W6ZX48_9STRA</name>
<comment type="caution">
    <text evidence="2">The sequence shown here is derived from an EMBL/GenBank/DDBJ whole genome shotgun (WGS) entry which is preliminary data.</text>
</comment>
<proteinExistence type="predicted"/>
<evidence type="ECO:0000313" key="2">
    <source>
        <dbReference type="EMBL" id="GMH60016.1"/>
    </source>
</evidence>
<feature type="compositionally biased region" description="Polar residues" evidence="1">
    <location>
        <begin position="41"/>
        <end position="50"/>
    </location>
</feature>
<sequence>MDNKENTDVQNVFSNTQQSFRLKPWPSSSSKDKPTRADAPQNVSSNTQQPFRLKPWPSSSSKDTLTRAKAPPPDREAATILIQRNFRGHQGRTLAESASEARRCLHYALSGSPVFAGVKLSHQIISSFRGSVDQAERLISNLHKPFTGTLSDAVKHAASVYLHLHPVHGLHPSINYYQDLAKFLCVGMYEDPPNAVNDVEEELMMKEADLLCMYQRKKTETEAAIRIQQALRGWWLRTQEKITNADRKFTEYLLSAERGIPVYLSDTDADRMLPAAVPDFHGTEEQYHVFTDSFMRPFEGTLADLVHNFIDVYNKKNGIDDGQATSEEMVAHACGVFAFMLQLSGLTEDYLANS</sequence>
<feature type="region of interest" description="Disordered" evidence="1">
    <location>
        <begin position="1"/>
        <end position="75"/>
    </location>
</feature>
<accession>A0A9W6ZX48</accession>
<dbReference type="AlphaFoldDB" id="A0A9W6ZX48"/>
<evidence type="ECO:0000313" key="3">
    <source>
        <dbReference type="Proteomes" id="UP001165082"/>
    </source>
</evidence>
<organism evidence="2 3">
    <name type="scientific">Triparma retinervis</name>
    <dbReference type="NCBI Taxonomy" id="2557542"/>
    <lineage>
        <taxon>Eukaryota</taxon>
        <taxon>Sar</taxon>
        <taxon>Stramenopiles</taxon>
        <taxon>Ochrophyta</taxon>
        <taxon>Bolidophyceae</taxon>
        <taxon>Parmales</taxon>
        <taxon>Triparmaceae</taxon>
        <taxon>Triparma</taxon>
    </lineage>
</organism>
<dbReference type="Pfam" id="PF00612">
    <property type="entry name" value="IQ"/>
    <property type="match status" value="2"/>
</dbReference>
<dbReference type="InterPro" id="IPR000048">
    <property type="entry name" value="IQ_motif_EF-hand-BS"/>
</dbReference>
<reference evidence="2" key="1">
    <citation type="submission" date="2022-07" db="EMBL/GenBank/DDBJ databases">
        <title>Genome analysis of Parmales, a sister group of diatoms, reveals the evolutionary specialization of diatoms from phago-mixotrophs to photoautotrophs.</title>
        <authorList>
            <person name="Ban H."/>
            <person name="Sato S."/>
            <person name="Yoshikawa S."/>
            <person name="Kazumasa Y."/>
            <person name="Nakamura Y."/>
            <person name="Ichinomiya M."/>
            <person name="Saitoh K."/>
            <person name="Sato N."/>
            <person name="Blanc-Mathieu R."/>
            <person name="Endo H."/>
            <person name="Kuwata A."/>
            <person name="Ogata H."/>
        </authorList>
    </citation>
    <scope>NUCLEOTIDE SEQUENCE</scope>
</reference>
<protein>
    <submittedName>
        <fullName evidence="2">Uncharacterized protein</fullName>
    </submittedName>
</protein>
<evidence type="ECO:0000256" key="1">
    <source>
        <dbReference type="SAM" id="MobiDB-lite"/>
    </source>
</evidence>
<dbReference type="EMBL" id="BRXZ01001011">
    <property type="protein sequence ID" value="GMH60016.1"/>
    <property type="molecule type" value="Genomic_DNA"/>
</dbReference>
<feature type="compositionally biased region" description="Polar residues" evidence="1">
    <location>
        <begin position="8"/>
        <end position="20"/>
    </location>
</feature>